<evidence type="ECO:0000313" key="7">
    <source>
        <dbReference type="Proteomes" id="UP001153069"/>
    </source>
</evidence>
<accession>A0A9N8E690</accession>
<dbReference type="GO" id="GO:0051015">
    <property type="term" value="F:actin filament binding"/>
    <property type="evidence" value="ECO:0007669"/>
    <property type="project" value="TreeGrafter"/>
</dbReference>
<protein>
    <submittedName>
        <fullName evidence="6">Uncharacterized protein</fullName>
    </submittedName>
</protein>
<gene>
    <name evidence="6" type="ORF">SEMRO_665_G183880.1</name>
</gene>
<feature type="compositionally biased region" description="Polar residues" evidence="5">
    <location>
        <begin position="678"/>
        <end position="692"/>
    </location>
</feature>
<comment type="caution">
    <text evidence="6">The sequence shown here is derived from an EMBL/GenBank/DDBJ whole genome shotgun (WGS) entry which is preliminary data.</text>
</comment>
<evidence type="ECO:0000256" key="4">
    <source>
        <dbReference type="SAM" id="Coils"/>
    </source>
</evidence>
<evidence type="ECO:0000256" key="5">
    <source>
        <dbReference type="SAM" id="MobiDB-lite"/>
    </source>
</evidence>
<dbReference type="InterPro" id="IPR052420">
    <property type="entry name" value="Espin/Espin-like"/>
</dbReference>
<feature type="coiled-coil region" evidence="4">
    <location>
        <begin position="333"/>
        <end position="415"/>
    </location>
</feature>
<dbReference type="InterPro" id="IPR002110">
    <property type="entry name" value="Ankyrin_rpt"/>
</dbReference>
<evidence type="ECO:0000256" key="2">
    <source>
        <dbReference type="ARBA" id="ARBA00023043"/>
    </source>
</evidence>
<name>A0A9N8E690_9STRA</name>
<dbReference type="PANTHER" id="PTHR24153:SF8">
    <property type="entry name" value="FORKED, ISOFORM F"/>
    <property type="match status" value="1"/>
</dbReference>
<dbReference type="PANTHER" id="PTHR24153">
    <property type="entry name" value="ESPIN"/>
    <property type="match status" value="1"/>
</dbReference>
<feature type="region of interest" description="Disordered" evidence="5">
    <location>
        <begin position="74"/>
        <end position="93"/>
    </location>
</feature>
<dbReference type="Gene3D" id="1.25.40.20">
    <property type="entry name" value="Ankyrin repeat-containing domain"/>
    <property type="match status" value="1"/>
</dbReference>
<organism evidence="6 7">
    <name type="scientific">Seminavis robusta</name>
    <dbReference type="NCBI Taxonomy" id="568900"/>
    <lineage>
        <taxon>Eukaryota</taxon>
        <taxon>Sar</taxon>
        <taxon>Stramenopiles</taxon>
        <taxon>Ochrophyta</taxon>
        <taxon>Bacillariophyta</taxon>
        <taxon>Bacillariophyceae</taxon>
        <taxon>Bacillariophycidae</taxon>
        <taxon>Naviculales</taxon>
        <taxon>Naviculaceae</taxon>
        <taxon>Seminavis</taxon>
    </lineage>
</organism>
<dbReference type="AlphaFoldDB" id="A0A9N8E690"/>
<dbReference type="InterPro" id="IPR036770">
    <property type="entry name" value="Ankyrin_rpt-contain_sf"/>
</dbReference>
<dbReference type="PROSITE" id="PS50297">
    <property type="entry name" value="ANK_REP_REGION"/>
    <property type="match status" value="1"/>
</dbReference>
<dbReference type="EMBL" id="CAICTM010000664">
    <property type="protein sequence ID" value="CAB9514635.1"/>
    <property type="molecule type" value="Genomic_DNA"/>
</dbReference>
<feature type="region of interest" description="Disordered" evidence="5">
    <location>
        <begin position="678"/>
        <end position="718"/>
    </location>
</feature>
<dbReference type="PROSITE" id="PS50088">
    <property type="entry name" value="ANK_REPEAT"/>
    <property type="match status" value="1"/>
</dbReference>
<proteinExistence type="predicted"/>
<feature type="coiled-coil region" evidence="4">
    <location>
        <begin position="270"/>
        <end position="304"/>
    </location>
</feature>
<dbReference type="SUPFAM" id="SSF48403">
    <property type="entry name" value="Ankyrin repeat"/>
    <property type="match status" value="1"/>
</dbReference>
<evidence type="ECO:0000256" key="1">
    <source>
        <dbReference type="ARBA" id="ARBA00022737"/>
    </source>
</evidence>
<keyword evidence="1" id="KW-0677">Repeat</keyword>
<dbReference type="Proteomes" id="UP001153069">
    <property type="component" value="Unassembled WGS sequence"/>
</dbReference>
<reference evidence="6" key="1">
    <citation type="submission" date="2020-06" db="EMBL/GenBank/DDBJ databases">
        <authorList>
            <consortium name="Plant Systems Biology data submission"/>
        </authorList>
    </citation>
    <scope>NUCLEOTIDE SEQUENCE</scope>
    <source>
        <strain evidence="6">D6</strain>
    </source>
</reference>
<dbReference type="GO" id="GO:0051017">
    <property type="term" value="P:actin filament bundle assembly"/>
    <property type="evidence" value="ECO:0007669"/>
    <property type="project" value="TreeGrafter"/>
</dbReference>
<keyword evidence="2 3" id="KW-0040">ANK repeat</keyword>
<keyword evidence="7" id="KW-1185">Reference proteome</keyword>
<dbReference type="GO" id="GO:0005737">
    <property type="term" value="C:cytoplasm"/>
    <property type="evidence" value="ECO:0007669"/>
    <property type="project" value="TreeGrafter"/>
</dbReference>
<sequence length="718" mass="79995">MLETITGNAKPEATFLSTPRSMMPGSWACDSPRVFVEPPQKPMPLTNGEMGLSIQIPHLDENNNVLVGEARDAAESTARGEGEEAVETPSAGYECDYDKNPTDLFLNLQKKEWAAAEKNANGDSLEARTWVTRKEKHGKLRWRLLPLHAAIIFKAPEKIVESLLAAYPKGAQSKDDQGMLPLHLAFRHGSSEGTVNLLLVAFPQSVNIKDRKGRIPLVLAQASASPNRDAFVRALERGPTYYANAAAATERAAVTAEQRAIFDSKLIEVEKKHQQDVNILKEERNDLHETVETLQKELAKQKGATQVLVDHVNSLEAQLKSKGETERFLAVKAATLDTNLKEVNDAKAQKEEDMENQIAELKLLSDKLKRDLDQSNKERGFGKDSSEYIAMKEKNERHEKELKSLKMDWASAQARAAVLEAQLKSKIENEHELASQVSQLAGKLAESAADNGNAATMYTKRVQVLEEEREKLRATVNDLGKKLLKVSHFMNKMTLKTQETTKKNCEEARMKQLKLLEDATNHEQLIRNALEERKHMANLLKKQEAEMERSAQQHQEILEKLAELKKKSAPESEISDDDIPFSNSLTEEMQEVMSQVMYGMPQQVPSEESDDMVNSIMECVAASASDAGRSAPKKITLEQVLNTSSSDDEDPQKCLEDALRALELSRTKSLCDSQVKSLSVSDGGSLNFNPSDEASESDFKRAMVQHSVSECTDDDEED</sequence>
<keyword evidence="4" id="KW-0175">Coiled coil</keyword>
<evidence type="ECO:0000313" key="6">
    <source>
        <dbReference type="EMBL" id="CAB9514635.1"/>
    </source>
</evidence>
<evidence type="ECO:0000256" key="3">
    <source>
        <dbReference type="PROSITE-ProRule" id="PRU00023"/>
    </source>
</evidence>
<feature type="coiled-coil region" evidence="4">
    <location>
        <begin position="455"/>
        <end position="482"/>
    </location>
</feature>
<feature type="repeat" description="ANK" evidence="3">
    <location>
        <begin position="177"/>
        <end position="211"/>
    </location>
</feature>
<dbReference type="OrthoDB" id="48216at2759"/>
<feature type="coiled-coil region" evidence="4">
    <location>
        <begin position="526"/>
        <end position="567"/>
    </location>
</feature>